<accession>A0A0G3BXY0</accession>
<sequence>MPPSSPATGVPSPCVNVCRINPRTGWCEGCARTLDEIAAWSTMSDADKQRVWSRLPQRRAVDEGVPPPTL</sequence>
<dbReference type="Proteomes" id="UP000035352">
    <property type="component" value="Chromosome"/>
</dbReference>
<name>A0A0G3BXY0_9BURK</name>
<dbReference type="EMBL" id="CP011371">
    <property type="protein sequence ID" value="AKJ31380.1"/>
    <property type="molecule type" value="Genomic_DNA"/>
</dbReference>
<dbReference type="KEGG" id="pbh:AAW51_4689"/>
<dbReference type="PATRIC" id="fig|413882.6.peg.4897"/>
<dbReference type="InterPro" id="IPR010710">
    <property type="entry name" value="DUF1289"/>
</dbReference>
<proteinExistence type="predicted"/>
<keyword evidence="2" id="KW-1185">Reference proteome</keyword>
<dbReference type="Pfam" id="PF06945">
    <property type="entry name" value="DUF1289"/>
    <property type="match status" value="1"/>
</dbReference>
<dbReference type="STRING" id="413882.AAW51_4689"/>
<evidence type="ECO:0008006" key="3">
    <source>
        <dbReference type="Google" id="ProtNLM"/>
    </source>
</evidence>
<dbReference type="PANTHER" id="PTHR35175">
    <property type="entry name" value="DUF1289 DOMAIN-CONTAINING PROTEIN"/>
    <property type="match status" value="1"/>
</dbReference>
<dbReference type="RefSeq" id="WP_047196532.1">
    <property type="nucleotide sequence ID" value="NZ_CP011371.1"/>
</dbReference>
<organism evidence="1 2">
    <name type="scientific">Caldimonas brevitalea</name>
    <dbReference type="NCBI Taxonomy" id="413882"/>
    <lineage>
        <taxon>Bacteria</taxon>
        <taxon>Pseudomonadati</taxon>
        <taxon>Pseudomonadota</taxon>
        <taxon>Betaproteobacteria</taxon>
        <taxon>Burkholderiales</taxon>
        <taxon>Sphaerotilaceae</taxon>
        <taxon>Caldimonas</taxon>
    </lineage>
</organism>
<dbReference type="OrthoDB" id="8911262at2"/>
<evidence type="ECO:0000313" key="1">
    <source>
        <dbReference type="EMBL" id="AKJ31380.1"/>
    </source>
</evidence>
<reference evidence="1 2" key="1">
    <citation type="submission" date="2015-05" db="EMBL/GenBank/DDBJ databases">
        <authorList>
            <person name="Tang B."/>
            <person name="Yu Y."/>
        </authorList>
    </citation>
    <scope>NUCLEOTIDE SEQUENCE [LARGE SCALE GENOMIC DNA]</scope>
    <source>
        <strain evidence="1 2">DSM 7029</strain>
    </source>
</reference>
<evidence type="ECO:0000313" key="2">
    <source>
        <dbReference type="Proteomes" id="UP000035352"/>
    </source>
</evidence>
<dbReference type="PANTHER" id="PTHR35175:SF2">
    <property type="entry name" value="DUF1289 DOMAIN-CONTAINING PROTEIN"/>
    <property type="match status" value="1"/>
</dbReference>
<protein>
    <recommendedName>
        <fullName evidence="3">DUF1289 domain-containing protein</fullName>
    </recommendedName>
</protein>
<gene>
    <name evidence="1" type="ORF">AAW51_4689</name>
</gene>
<dbReference type="AlphaFoldDB" id="A0A0G3BXY0"/>